<evidence type="ECO:0000313" key="1">
    <source>
        <dbReference type="EMBL" id="OQE41159.1"/>
    </source>
</evidence>
<proteinExistence type="predicted"/>
<dbReference type="EMBL" id="MDDG01000005">
    <property type="protein sequence ID" value="OQE41159.1"/>
    <property type="molecule type" value="Genomic_DNA"/>
</dbReference>
<keyword evidence="2" id="KW-1185">Reference proteome</keyword>
<dbReference type="Gene3D" id="2.60.120.620">
    <property type="entry name" value="q2cbj1_9rhob like domain"/>
    <property type="match status" value="1"/>
</dbReference>
<dbReference type="SUPFAM" id="SSF51197">
    <property type="entry name" value="Clavaminate synthase-like"/>
    <property type="match status" value="1"/>
</dbReference>
<dbReference type="Pfam" id="PF05721">
    <property type="entry name" value="PhyH"/>
    <property type="match status" value="1"/>
</dbReference>
<dbReference type="InterPro" id="IPR008775">
    <property type="entry name" value="Phytyl_CoA_dOase-like"/>
</dbReference>
<name>A0A1V6USD2_9EURO</name>
<gene>
    <name evidence="1" type="ORF">PENCOP_c005G08694</name>
</gene>
<organism evidence="1 2">
    <name type="scientific">Penicillium coprophilum</name>
    <dbReference type="NCBI Taxonomy" id="36646"/>
    <lineage>
        <taxon>Eukaryota</taxon>
        <taxon>Fungi</taxon>
        <taxon>Dikarya</taxon>
        <taxon>Ascomycota</taxon>
        <taxon>Pezizomycotina</taxon>
        <taxon>Eurotiomycetes</taxon>
        <taxon>Eurotiomycetidae</taxon>
        <taxon>Eurotiales</taxon>
        <taxon>Aspergillaceae</taxon>
        <taxon>Penicillium</taxon>
    </lineage>
</organism>
<reference evidence="2" key="1">
    <citation type="journal article" date="2017" name="Nat. Microbiol.">
        <title>Global analysis of biosynthetic gene clusters reveals vast potential of secondary metabolite production in Penicillium species.</title>
        <authorList>
            <person name="Nielsen J.C."/>
            <person name="Grijseels S."/>
            <person name="Prigent S."/>
            <person name="Ji B."/>
            <person name="Dainat J."/>
            <person name="Nielsen K.F."/>
            <person name="Frisvad J.C."/>
            <person name="Workman M."/>
            <person name="Nielsen J."/>
        </authorList>
    </citation>
    <scope>NUCLEOTIDE SEQUENCE [LARGE SCALE GENOMIC DNA]</scope>
    <source>
        <strain evidence="2">IBT 31321</strain>
    </source>
</reference>
<comment type="caution">
    <text evidence="1">The sequence shown here is derived from an EMBL/GenBank/DDBJ whole genome shotgun (WGS) entry which is preliminary data.</text>
</comment>
<dbReference type="AlphaFoldDB" id="A0A1V6USD2"/>
<evidence type="ECO:0000313" key="2">
    <source>
        <dbReference type="Proteomes" id="UP000191500"/>
    </source>
</evidence>
<accession>A0A1V6USD2</accession>
<protein>
    <submittedName>
        <fullName evidence="1">Uncharacterized protein</fullName>
    </submittedName>
</protein>
<sequence>MVAKVNDELDPFISRQKSGHSDPHMDFVFGSANRRIPAFTISKPYRDVMMENDLIHALTERVFVQDPSYGYWLSVSQIIQVGPGEKAQEPHRDQWAWSFWDYLSPLSLESWVNYMIALSTFTKANGATRTIPGTHIVHNFDFEAKHATIRVEMNPGDAFSSLAEFFIAAAQILLIMSNAEA</sequence>
<dbReference type="STRING" id="36646.A0A1V6USD2"/>
<dbReference type="Proteomes" id="UP000191500">
    <property type="component" value="Unassembled WGS sequence"/>
</dbReference>